<name>A0ABY4C9A9_9MICO</name>
<dbReference type="InterPro" id="IPR024524">
    <property type="entry name" value="DUF3800"/>
</dbReference>
<protein>
    <recommendedName>
        <fullName evidence="3">DUF3800 domain-containing protein</fullName>
    </recommendedName>
</protein>
<dbReference type="Proteomes" id="UP000832097">
    <property type="component" value="Chromosome"/>
</dbReference>
<proteinExistence type="predicted"/>
<evidence type="ECO:0008006" key="3">
    <source>
        <dbReference type="Google" id="ProtNLM"/>
    </source>
</evidence>
<reference evidence="1 2" key="1">
    <citation type="submission" date="2022-03" db="EMBL/GenBank/DDBJ databases">
        <title>Mucilaginibacter sp. isolated from the gut of Protaetia brevitarsis seulensis larvae.</title>
        <authorList>
            <person name="Won M."/>
            <person name="Kim S.-J."/>
            <person name="Kwon S.-W."/>
        </authorList>
    </citation>
    <scope>NUCLEOTIDE SEQUENCE [LARGE SCALE GENOMIC DNA]</scope>
    <source>
        <strain evidence="1 2">CFWR-12</strain>
    </source>
</reference>
<accession>A0ABY4C9A9</accession>
<evidence type="ECO:0000313" key="1">
    <source>
        <dbReference type="EMBL" id="UOE45250.1"/>
    </source>
</evidence>
<evidence type="ECO:0000313" key="2">
    <source>
        <dbReference type="Proteomes" id="UP000832097"/>
    </source>
</evidence>
<gene>
    <name evidence="1" type="ORF">MTO99_05625</name>
</gene>
<keyword evidence="2" id="KW-1185">Reference proteome</keyword>
<sequence length="240" mass="26679">MKALRTEHGIPANVEFKWSMPTPNYFKQRNEAGLQDLVRRRMIELAIQHEASAVVVVWDLGRTTLQDEKAEAKVLEYLYERITGALRNELGVLVFDKPGGGHQQEDTWIARTLSMTNYGTSYVKPDAIVLPVLTAPSHHHEHLQLADLVTGATVAAVAGNRYGMELIPILRGLFHRNYYGTIGGTGLKLFPDELTNLYLHVLGEDTFTKVMQAAGYPLPFHHYPYTSDDGLNPPAAGVTA</sequence>
<dbReference type="EMBL" id="CP094528">
    <property type="protein sequence ID" value="UOE45250.1"/>
    <property type="molecule type" value="Genomic_DNA"/>
</dbReference>
<dbReference type="Pfam" id="PF12686">
    <property type="entry name" value="DUF3800"/>
    <property type="match status" value="1"/>
</dbReference>
<organism evidence="1 2">
    <name type="scientific">Agromyces larvae</name>
    <dbReference type="NCBI Taxonomy" id="2929802"/>
    <lineage>
        <taxon>Bacteria</taxon>
        <taxon>Bacillati</taxon>
        <taxon>Actinomycetota</taxon>
        <taxon>Actinomycetes</taxon>
        <taxon>Micrococcales</taxon>
        <taxon>Microbacteriaceae</taxon>
        <taxon>Agromyces</taxon>
    </lineage>
</organism>